<evidence type="ECO:0000256" key="8">
    <source>
        <dbReference type="ARBA" id="ARBA00023242"/>
    </source>
</evidence>
<evidence type="ECO:0000256" key="3">
    <source>
        <dbReference type="ARBA" id="ARBA00007273"/>
    </source>
</evidence>
<dbReference type="GO" id="GO:0006417">
    <property type="term" value="P:regulation of translation"/>
    <property type="evidence" value="ECO:0007669"/>
    <property type="project" value="UniProtKB-KW"/>
</dbReference>
<keyword evidence="5" id="KW-0810">Translation regulation</keyword>
<evidence type="ECO:0000256" key="7">
    <source>
        <dbReference type="ARBA" id="ARBA00023163"/>
    </source>
</evidence>
<name>A0A1B2J9N5_PICPA</name>
<dbReference type="GO" id="GO:2000640">
    <property type="term" value="P:positive regulation of SREBP signaling pathway"/>
    <property type="evidence" value="ECO:0007669"/>
    <property type="project" value="TreeGrafter"/>
</dbReference>
<evidence type="ECO:0000313" key="10">
    <source>
        <dbReference type="EMBL" id="ANZ74716.1"/>
    </source>
</evidence>
<evidence type="ECO:0000256" key="9">
    <source>
        <dbReference type="SAM" id="MobiDB-lite"/>
    </source>
</evidence>
<organism evidence="10 11">
    <name type="scientific">Komagataella pastoris</name>
    <name type="common">Yeast</name>
    <name type="synonym">Pichia pastoris</name>
    <dbReference type="NCBI Taxonomy" id="4922"/>
    <lineage>
        <taxon>Eukaryota</taxon>
        <taxon>Fungi</taxon>
        <taxon>Dikarya</taxon>
        <taxon>Ascomycota</taxon>
        <taxon>Saccharomycotina</taxon>
        <taxon>Pichiomycetes</taxon>
        <taxon>Pichiales</taxon>
        <taxon>Pichiaceae</taxon>
        <taxon>Komagataella</taxon>
    </lineage>
</organism>
<feature type="region of interest" description="Disordered" evidence="9">
    <location>
        <begin position="230"/>
        <end position="260"/>
    </location>
</feature>
<dbReference type="AlphaFoldDB" id="A0A1B2J9N5"/>
<keyword evidence="7" id="KW-0804">Transcription</keyword>
<dbReference type="PANTHER" id="PTHR28290">
    <property type="entry name" value="ENHANCER OF TRANSLATION TERMINATION 1"/>
    <property type="match status" value="1"/>
</dbReference>
<dbReference type="PANTHER" id="PTHR28290:SF1">
    <property type="entry name" value="ENHANCER OF TRANSLATION TERMINATION 1"/>
    <property type="match status" value="1"/>
</dbReference>
<comment type="similarity">
    <text evidence="3">Belongs to the ETT1 family.</text>
</comment>
<keyword evidence="8" id="KW-0539">Nucleus</keyword>
<feature type="compositionally biased region" description="Polar residues" evidence="9">
    <location>
        <begin position="28"/>
        <end position="37"/>
    </location>
</feature>
<keyword evidence="11" id="KW-1185">Reference proteome</keyword>
<evidence type="ECO:0000256" key="5">
    <source>
        <dbReference type="ARBA" id="ARBA00022845"/>
    </source>
</evidence>
<evidence type="ECO:0000256" key="4">
    <source>
        <dbReference type="ARBA" id="ARBA00017359"/>
    </source>
</evidence>
<feature type="compositionally biased region" description="Acidic residues" evidence="9">
    <location>
        <begin position="234"/>
        <end position="252"/>
    </location>
</feature>
<dbReference type="GO" id="GO:0005634">
    <property type="term" value="C:nucleus"/>
    <property type="evidence" value="ECO:0007669"/>
    <property type="project" value="UniProtKB-SubCell"/>
</dbReference>
<comment type="function">
    <text evidence="1">Required for correct translation termination and probably involved in regulation of hypoxic gene expression.</text>
</comment>
<reference evidence="10 11" key="1">
    <citation type="submission" date="2016-02" db="EMBL/GenBank/DDBJ databases">
        <title>Comparative genomic and transcriptomic foundation for Pichia pastoris.</title>
        <authorList>
            <person name="Love K.R."/>
            <person name="Shah K.A."/>
            <person name="Whittaker C.A."/>
            <person name="Wu J."/>
            <person name="Bartlett M.C."/>
            <person name="Ma D."/>
            <person name="Leeson R.L."/>
            <person name="Priest M."/>
            <person name="Young S.K."/>
            <person name="Love J.C."/>
        </authorList>
    </citation>
    <scope>NUCLEOTIDE SEQUENCE [LARGE SCALE GENOMIC DNA]</scope>
    <source>
        <strain evidence="10 11">ATCC 28485</strain>
    </source>
</reference>
<evidence type="ECO:0000256" key="6">
    <source>
        <dbReference type="ARBA" id="ARBA00023015"/>
    </source>
</evidence>
<dbReference type="EMBL" id="CP014584">
    <property type="protein sequence ID" value="ANZ74716.1"/>
    <property type="molecule type" value="Genomic_DNA"/>
</dbReference>
<accession>A0A1B2J9N5</accession>
<dbReference type="Proteomes" id="UP000094565">
    <property type="component" value="Chromosome 1"/>
</dbReference>
<gene>
    <name evidence="10" type="primary">ETT1</name>
    <name evidence="10" type="ORF">ATY40_BA7501787</name>
</gene>
<sequence length="438" mass="49734">MAPPKRPLGLGKSAQKKKQKTGEDGTTEVGTSANASELTVELNEEVDADDEVSQLFALWKTFLGAEKDNELVLNGIIHECDRLLRNSQTEKDKYTLDGEFHAIYALALNELAFFHAAEEKDVKPYFDEALERIDLGLSHFKGDPRLLFSKAHIIFNRVPLEYISKMTPESNSEEYPNILEVLDDGLNSYETAQKKAIKAERFELFNQETFRVLDSLDDLLSIIDDFGKKKSADEGMDSEDEEELGFDEDEDSLQLNESHPLKPLGESEKYDIWWRTQTIEFLKNVEKLAQKSEIILKDSSLPIGKLHRDVCRKLGQSYLLEAEEPSAIFTTLEYDSEVEDKEDGINGLQADQARDIAIQLVTEAIQYLEKAEYSDDPKSWADVAEAYVTLGNLHSVDSKEQEDCYSKAEKRLQHANKATHGNYEHILNNLLQKSNDDI</sequence>
<evidence type="ECO:0000313" key="11">
    <source>
        <dbReference type="Proteomes" id="UP000094565"/>
    </source>
</evidence>
<dbReference type="OrthoDB" id="5598057at2759"/>
<keyword evidence="6" id="KW-0805">Transcription regulation</keyword>
<comment type="subcellular location">
    <subcellularLocation>
        <location evidence="2">Nucleus</location>
    </subcellularLocation>
</comment>
<evidence type="ECO:0000256" key="2">
    <source>
        <dbReference type="ARBA" id="ARBA00004123"/>
    </source>
</evidence>
<proteinExistence type="inferred from homology"/>
<dbReference type="Pfam" id="PF12753">
    <property type="entry name" value="Nro1"/>
    <property type="match status" value="1"/>
</dbReference>
<feature type="region of interest" description="Disordered" evidence="9">
    <location>
        <begin position="1"/>
        <end position="37"/>
    </location>
</feature>
<evidence type="ECO:0000256" key="1">
    <source>
        <dbReference type="ARBA" id="ARBA00003395"/>
    </source>
</evidence>
<dbReference type="InterPro" id="IPR024318">
    <property type="entry name" value="Nro1/ETT1"/>
</dbReference>
<protein>
    <recommendedName>
        <fullName evidence="4">Enhancer of translation termination 1</fullName>
    </recommendedName>
</protein>